<dbReference type="OrthoDB" id="2748233at2"/>
<gene>
    <name evidence="2" type="ORF">EHS89_12575</name>
</gene>
<sequence>MSRPILSLTALAAMVLCSSAQADGIRVEVLDKRFQPAGSMLAYTEFELSGEPLAESLGLDLDVLDPDQLNQPTSFDYAAGIESYEYSEEAMYALNYQSRMGPHLSNGPLNKARGGSPDKLGQRFLEMAKSVAFPADEIPLNLYPISLPYESGMPEFAQPVDQTVVSSDQVEHLDAAAQEQKLNTQTPAYFRDYKSLSWSNKDTSKVINPAALGGILLKEVMWSQDFLGGMHIAASDEEVEAESSTQDQDGVHALGVSAADGMNGMILTELSLDKLLILQDSLGYDGKKLGAAITPDYDPTQGAVWFPHKVSVKEGSNNGLNAINELTVTDASSSLRDNWLLLWPVSEYFAYSDQRQANTGQNPAFTAVFDGAPFAAAPTENTDSDLTNNVKASDAFSVASNLSNMLFKNLAALHFNADKGTLVDSYDGKQSQQVTTYDAAYSLVALSIFQRAQDALPVGYASADGGDVNLKSANGKQAMDMIKAQADFILNSLTASNGLVNNGMTLGGKQDTAQSLDTQFAAIRGLTAAFLATEDNRYREAARNIYLAVEQQRFDSEINTWASAPGQPTIHTPWTAAAISGALREAMLHLKNQEGEEAEALELNTLAQRYVSWFKGVINGPSIEQGMQLAEWLGDSGEHQVDGGNADNDADNVARVTAAGGAHGTAMVMASKVEVSATH</sequence>
<keyword evidence="3" id="KW-1185">Reference proteome</keyword>
<evidence type="ECO:0000313" key="2">
    <source>
        <dbReference type="EMBL" id="RRC98996.1"/>
    </source>
</evidence>
<keyword evidence="1" id="KW-0732">Signal</keyword>
<feature type="signal peptide" evidence="1">
    <location>
        <begin position="1"/>
        <end position="22"/>
    </location>
</feature>
<reference evidence="2 3" key="1">
    <citation type="submission" date="2018-11" db="EMBL/GenBank/DDBJ databases">
        <title>The draft genome sequence of Amphritea balenae JAMM 1525T.</title>
        <authorList>
            <person name="Fang Z."/>
            <person name="Zhang Y."/>
            <person name="Han X."/>
        </authorList>
    </citation>
    <scope>NUCLEOTIDE SEQUENCE [LARGE SCALE GENOMIC DNA]</scope>
    <source>
        <strain evidence="2 3">JAMM 1525</strain>
    </source>
</reference>
<accession>A0A3P1SPC9</accession>
<name>A0A3P1SPC9_9GAMM</name>
<dbReference type="GO" id="GO:0005975">
    <property type="term" value="P:carbohydrate metabolic process"/>
    <property type="evidence" value="ECO:0007669"/>
    <property type="project" value="InterPro"/>
</dbReference>
<organism evidence="2 3">
    <name type="scientific">Amphritea balenae</name>
    <dbReference type="NCBI Taxonomy" id="452629"/>
    <lineage>
        <taxon>Bacteria</taxon>
        <taxon>Pseudomonadati</taxon>
        <taxon>Pseudomonadota</taxon>
        <taxon>Gammaproteobacteria</taxon>
        <taxon>Oceanospirillales</taxon>
        <taxon>Oceanospirillaceae</taxon>
        <taxon>Amphritea</taxon>
    </lineage>
</organism>
<dbReference type="InterPro" id="IPR012341">
    <property type="entry name" value="6hp_glycosidase-like_sf"/>
</dbReference>
<dbReference type="RefSeq" id="WP_124926495.1">
    <property type="nucleotide sequence ID" value="NZ_BMOH01000002.1"/>
</dbReference>
<dbReference type="InterPro" id="IPR008928">
    <property type="entry name" value="6-hairpin_glycosidase_sf"/>
</dbReference>
<comment type="caution">
    <text evidence="2">The sequence shown here is derived from an EMBL/GenBank/DDBJ whole genome shotgun (WGS) entry which is preliminary data.</text>
</comment>
<dbReference type="AlphaFoldDB" id="A0A3P1SPC9"/>
<protein>
    <submittedName>
        <fullName evidence="2">Uncharacterized protein</fullName>
    </submittedName>
</protein>
<dbReference type="EMBL" id="RQXV01000006">
    <property type="protein sequence ID" value="RRC98996.1"/>
    <property type="molecule type" value="Genomic_DNA"/>
</dbReference>
<evidence type="ECO:0000256" key="1">
    <source>
        <dbReference type="SAM" id="SignalP"/>
    </source>
</evidence>
<feature type="chain" id="PRO_5018172583" evidence="1">
    <location>
        <begin position="23"/>
        <end position="679"/>
    </location>
</feature>
<dbReference type="SUPFAM" id="SSF48208">
    <property type="entry name" value="Six-hairpin glycosidases"/>
    <property type="match status" value="1"/>
</dbReference>
<proteinExistence type="predicted"/>
<dbReference type="Gene3D" id="1.50.10.10">
    <property type="match status" value="1"/>
</dbReference>
<evidence type="ECO:0000313" key="3">
    <source>
        <dbReference type="Proteomes" id="UP000267535"/>
    </source>
</evidence>
<dbReference type="Proteomes" id="UP000267535">
    <property type="component" value="Unassembled WGS sequence"/>
</dbReference>